<organism evidence="4 5">
    <name type="scientific">Shewanella aestuarii</name>
    <dbReference type="NCBI Taxonomy" id="1028752"/>
    <lineage>
        <taxon>Bacteria</taxon>
        <taxon>Pseudomonadati</taxon>
        <taxon>Pseudomonadota</taxon>
        <taxon>Gammaproteobacteria</taxon>
        <taxon>Alteromonadales</taxon>
        <taxon>Shewanellaceae</taxon>
        <taxon>Shewanella</taxon>
    </lineage>
</organism>
<evidence type="ECO:0000313" key="5">
    <source>
        <dbReference type="Proteomes" id="UP000502608"/>
    </source>
</evidence>
<dbReference type="EMBL" id="CP050313">
    <property type="protein sequence ID" value="QIR15276.1"/>
    <property type="molecule type" value="Genomic_DNA"/>
</dbReference>
<keyword evidence="2" id="KW-0472">Membrane</keyword>
<keyword evidence="1" id="KW-0175">Coiled coil</keyword>
<dbReference type="Pfam" id="PF16537">
    <property type="entry name" value="T2SSB"/>
    <property type="match status" value="1"/>
</dbReference>
<evidence type="ECO:0000256" key="1">
    <source>
        <dbReference type="SAM" id="Coils"/>
    </source>
</evidence>
<dbReference type="InterPro" id="IPR032389">
    <property type="entry name" value="GspB_C"/>
</dbReference>
<evidence type="ECO:0000256" key="2">
    <source>
        <dbReference type="SAM" id="Phobius"/>
    </source>
</evidence>
<sequence length="352" mass="38570">MSILLDAVVKQKQQQAGGANDTILLPSTSRKINSHNAVAKFGLLAVSIVLAVGGAWALHKLLNRPAEHFTNTQPANMVNRIRNTEDQTPNPSQAVTSSADFRLAGKVALPVPKSSDKPYAVVQTQDNLFQDKIQPSLPQSFEQTPSDVAPLQSNNTDVDGLSLAQLELLSQQYDQQLQNAYQQERILKQAESESEPIILGANANERGLRELEALQLQVNMAANEVDFASVKQPVGQNDNNLTAAFAAALKEVEYEQSANYDVTPDELSPITKPKPQGIPKYGDLPASVQLKVPEFNINAHVYSTDPNNRWLNVDGEELQQGDIIQGKLTIIEIRPRDVILEIDGQEFKVPAI</sequence>
<dbReference type="AlphaFoldDB" id="A0A6G9QL66"/>
<dbReference type="Proteomes" id="UP000502608">
    <property type="component" value="Chromosome"/>
</dbReference>
<feature type="domain" description="Type II secretion system protein GspB C-terminal" evidence="3">
    <location>
        <begin position="292"/>
        <end position="351"/>
    </location>
</feature>
<keyword evidence="2" id="KW-1133">Transmembrane helix</keyword>
<dbReference type="GO" id="GO:0015627">
    <property type="term" value="C:type II protein secretion system complex"/>
    <property type="evidence" value="ECO:0007669"/>
    <property type="project" value="InterPro"/>
</dbReference>
<name>A0A6G9QL66_9GAMM</name>
<feature type="coiled-coil region" evidence="1">
    <location>
        <begin position="163"/>
        <end position="224"/>
    </location>
</feature>
<keyword evidence="5" id="KW-1185">Reference proteome</keyword>
<keyword evidence="2" id="KW-0812">Transmembrane</keyword>
<accession>A0A6G9QL66</accession>
<feature type="transmembrane region" description="Helical" evidence="2">
    <location>
        <begin position="37"/>
        <end position="58"/>
    </location>
</feature>
<proteinExistence type="predicted"/>
<gene>
    <name evidence="4" type="ORF">HBH39_12910</name>
</gene>
<evidence type="ECO:0000259" key="3">
    <source>
        <dbReference type="Pfam" id="PF16537"/>
    </source>
</evidence>
<protein>
    <submittedName>
        <fullName evidence="4">General secretion pathway protein GspB</fullName>
    </submittedName>
</protein>
<reference evidence="4 5" key="1">
    <citation type="submission" date="2020-03" db="EMBL/GenBank/DDBJ databases">
        <title>Complete genome sequence of Shewanella sp.</title>
        <authorList>
            <person name="Kim Y.-S."/>
            <person name="Kim S.-J."/>
            <person name="Jung H.-K."/>
            <person name="Kim K.-H."/>
        </authorList>
    </citation>
    <scope>NUCLEOTIDE SEQUENCE [LARGE SCALE GENOMIC DNA]</scope>
    <source>
        <strain evidence="4 5">PN3F2</strain>
    </source>
</reference>
<dbReference type="RefSeq" id="WP_167678908.1">
    <property type="nucleotide sequence ID" value="NZ_CP050313.1"/>
</dbReference>
<dbReference type="KEGG" id="saes:HBH39_12910"/>
<evidence type="ECO:0000313" key="4">
    <source>
        <dbReference type="EMBL" id="QIR15276.1"/>
    </source>
</evidence>